<dbReference type="Proteomes" id="UP000789845">
    <property type="component" value="Unassembled WGS sequence"/>
</dbReference>
<accession>A0A9C7LC89</accession>
<proteinExistence type="predicted"/>
<sequence>MNTIFEKEESKMAGYFLPQLQLVIGVWINGQTYWLHNQTEKIITNEKLTVKLKQENIFSKIRNSHICITNHDESEKNVMIVMMHRYLHASKDHLAFISPTEHIIFHLANKKIFLVNGQYEGQAIQQATIQPFWSMNTDYMWSCESKGTLKYQPMAKGIAVSMFTLNLSIPSHETKIAYTWTIQGEAKSELLNVNEALLKNTLAFPLKK</sequence>
<keyword evidence="2" id="KW-1185">Reference proteome</keyword>
<dbReference type="AlphaFoldDB" id="A0A9C7LC89"/>
<evidence type="ECO:0000313" key="1">
    <source>
        <dbReference type="EMBL" id="CAG9609375.1"/>
    </source>
</evidence>
<gene>
    <name evidence="1" type="ORF">NEOCIP111885_03117</name>
</gene>
<evidence type="ECO:0000313" key="2">
    <source>
        <dbReference type="Proteomes" id="UP000789845"/>
    </source>
</evidence>
<protein>
    <submittedName>
        <fullName evidence="1">Uncharacterized protein</fullName>
    </submittedName>
</protein>
<organism evidence="1 2">
    <name type="scientific">Pseudoneobacillus rhizosphaerae</name>
    <dbReference type="NCBI Taxonomy" id="2880968"/>
    <lineage>
        <taxon>Bacteria</taxon>
        <taxon>Bacillati</taxon>
        <taxon>Bacillota</taxon>
        <taxon>Bacilli</taxon>
        <taxon>Bacillales</taxon>
        <taxon>Bacillaceae</taxon>
        <taxon>Pseudoneobacillus</taxon>
    </lineage>
</organism>
<name>A0A9C7LC89_9BACI</name>
<dbReference type="EMBL" id="CAKJTG010000018">
    <property type="protein sequence ID" value="CAG9609375.1"/>
    <property type="molecule type" value="Genomic_DNA"/>
</dbReference>
<dbReference type="RefSeq" id="WP_230497608.1">
    <property type="nucleotide sequence ID" value="NZ_CAKJTG010000018.1"/>
</dbReference>
<comment type="caution">
    <text evidence="1">The sequence shown here is derived from an EMBL/GenBank/DDBJ whole genome shotgun (WGS) entry which is preliminary data.</text>
</comment>
<reference evidence="1" key="1">
    <citation type="submission" date="2021-10" db="EMBL/GenBank/DDBJ databases">
        <authorList>
            <person name="Criscuolo A."/>
        </authorList>
    </citation>
    <scope>NUCLEOTIDE SEQUENCE</scope>
    <source>
        <strain evidence="1">CIP111885</strain>
    </source>
</reference>